<dbReference type="FunFam" id="1.10.10.10:FF:000001">
    <property type="entry name" value="LysR family transcriptional regulator"/>
    <property type="match status" value="1"/>
</dbReference>
<dbReference type="SUPFAM" id="SSF46785">
    <property type="entry name" value="Winged helix' DNA-binding domain"/>
    <property type="match status" value="1"/>
</dbReference>
<dbReference type="CDD" id="cd08420">
    <property type="entry name" value="PBP2_CysL_like"/>
    <property type="match status" value="1"/>
</dbReference>
<keyword evidence="4" id="KW-0804">Transcription</keyword>
<dbReference type="SUPFAM" id="SSF53850">
    <property type="entry name" value="Periplasmic binding protein-like II"/>
    <property type="match status" value="1"/>
</dbReference>
<protein>
    <submittedName>
        <fullName evidence="6">Transcriptional regulator, LysR family</fullName>
    </submittedName>
</protein>
<evidence type="ECO:0000256" key="4">
    <source>
        <dbReference type="ARBA" id="ARBA00023163"/>
    </source>
</evidence>
<dbReference type="Proteomes" id="UP000009374">
    <property type="component" value="Unassembled WGS sequence"/>
</dbReference>
<dbReference type="GO" id="GO:0003700">
    <property type="term" value="F:DNA-binding transcription factor activity"/>
    <property type="evidence" value="ECO:0007669"/>
    <property type="project" value="InterPro"/>
</dbReference>
<dbReference type="Pfam" id="PF00126">
    <property type="entry name" value="HTH_1"/>
    <property type="match status" value="1"/>
</dbReference>
<dbReference type="Gene3D" id="1.10.10.10">
    <property type="entry name" value="Winged helix-like DNA-binding domain superfamily/Winged helix DNA-binding domain"/>
    <property type="match status" value="1"/>
</dbReference>
<dbReference type="PANTHER" id="PTHR30126">
    <property type="entry name" value="HTH-TYPE TRANSCRIPTIONAL REGULATOR"/>
    <property type="match status" value="1"/>
</dbReference>
<organism evidence="6 7">
    <name type="scientific">Leptospirillum ferrodiazotrophum</name>
    <dbReference type="NCBI Taxonomy" id="412449"/>
    <lineage>
        <taxon>Bacteria</taxon>
        <taxon>Pseudomonadati</taxon>
        <taxon>Nitrospirota</taxon>
        <taxon>Nitrospiria</taxon>
        <taxon>Nitrospirales</taxon>
        <taxon>Nitrospiraceae</taxon>
        <taxon>Leptospirillum</taxon>
    </lineage>
</organism>
<evidence type="ECO:0000256" key="3">
    <source>
        <dbReference type="ARBA" id="ARBA00023125"/>
    </source>
</evidence>
<dbReference type="GO" id="GO:0000976">
    <property type="term" value="F:transcription cis-regulatory region binding"/>
    <property type="evidence" value="ECO:0007669"/>
    <property type="project" value="TreeGrafter"/>
</dbReference>
<accession>C6HY10</accession>
<keyword evidence="2" id="KW-0805">Transcription regulation</keyword>
<dbReference type="PRINTS" id="PR00039">
    <property type="entry name" value="HTHLYSR"/>
</dbReference>
<keyword evidence="3" id="KW-0238">DNA-binding</keyword>
<dbReference type="InterPro" id="IPR036388">
    <property type="entry name" value="WH-like_DNA-bd_sf"/>
</dbReference>
<evidence type="ECO:0000256" key="1">
    <source>
        <dbReference type="ARBA" id="ARBA00009437"/>
    </source>
</evidence>
<dbReference type="PANTHER" id="PTHR30126:SF39">
    <property type="entry name" value="HTH-TYPE TRANSCRIPTIONAL REGULATOR CYSL"/>
    <property type="match status" value="1"/>
</dbReference>
<evidence type="ECO:0000259" key="5">
    <source>
        <dbReference type="PROSITE" id="PS50931"/>
    </source>
</evidence>
<dbReference type="InterPro" id="IPR000847">
    <property type="entry name" value="LysR_HTH_N"/>
</dbReference>
<dbReference type="AlphaFoldDB" id="C6HY10"/>
<gene>
    <name evidence="6" type="ORF">UBAL3_93200125</name>
</gene>
<evidence type="ECO:0000313" key="6">
    <source>
        <dbReference type="EMBL" id="EES52622.1"/>
    </source>
</evidence>
<proteinExistence type="inferred from homology"/>
<dbReference type="EMBL" id="GG693875">
    <property type="protein sequence ID" value="EES52622.1"/>
    <property type="molecule type" value="Genomic_DNA"/>
</dbReference>
<dbReference type="PROSITE" id="PS50931">
    <property type="entry name" value="HTH_LYSR"/>
    <property type="match status" value="1"/>
</dbReference>
<sequence>MTNDQLKVFLKVAEYQSFTQAGEVLFLTQPAVSLQVKSLEKDLKVSLFERTGKKILLTEAGRKLLPLARSIIQQMEEAREVVRPLEDMPQGHLRIGASMTIGTYLLPPLLAQFLRANSRITASLAVANTHQILHDLKASEIDLGLIEGEPTRTQGISLDRKFLDHDRLVLIDSLNHPLLPSSGPVSLDALRKVPFIGREPGSGTRQVIERELLEKNLPPDSFETVMTVDNPEAIKELVALGSGVAFISSLCLRPHESGLLRTVAVEDFSPVRNLWIFVPQKKTSPPADLFLQLLVKERLPKDP</sequence>
<evidence type="ECO:0000256" key="2">
    <source>
        <dbReference type="ARBA" id="ARBA00023015"/>
    </source>
</evidence>
<dbReference type="InterPro" id="IPR005119">
    <property type="entry name" value="LysR_subst-bd"/>
</dbReference>
<comment type="similarity">
    <text evidence="1">Belongs to the LysR transcriptional regulatory family.</text>
</comment>
<name>C6HY10_9BACT</name>
<reference evidence="6 7" key="1">
    <citation type="journal article" date="2009" name="Appl. Environ. Microbiol.">
        <title>Community genomic and proteomic analyses of chemoautotrophic iron-oxidizing "Leptospirillum rubarum" (Group II) and "Leptospirillum ferrodiazotrophum" (Group III) bacteria in acid mine drainage biofilms.</title>
        <authorList>
            <person name="Goltsman D.S."/>
            <person name="Denef V.J."/>
            <person name="Singer S.W."/>
            <person name="VerBerkmoes N.C."/>
            <person name="Lefsrud M."/>
            <person name="Mueller R.S."/>
            <person name="Dick G.J."/>
            <person name="Sun C.L."/>
            <person name="Wheeler K.E."/>
            <person name="Zemla A."/>
            <person name="Baker B.J."/>
            <person name="Hauser L."/>
            <person name="Land M."/>
            <person name="Shah M.B."/>
            <person name="Thelen M.P."/>
            <person name="Hettich R.L."/>
            <person name="Banfield J.F."/>
        </authorList>
    </citation>
    <scope>NUCLEOTIDE SEQUENCE [LARGE SCALE GENOMIC DNA]</scope>
</reference>
<dbReference type="Gene3D" id="3.40.190.290">
    <property type="match status" value="1"/>
</dbReference>
<feature type="domain" description="HTH lysR-type" evidence="5">
    <location>
        <begin position="1"/>
        <end position="58"/>
    </location>
</feature>
<evidence type="ECO:0000313" key="7">
    <source>
        <dbReference type="Proteomes" id="UP000009374"/>
    </source>
</evidence>
<dbReference type="Pfam" id="PF03466">
    <property type="entry name" value="LysR_substrate"/>
    <property type="match status" value="1"/>
</dbReference>
<dbReference type="InterPro" id="IPR036390">
    <property type="entry name" value="WH_DNA-bd_sf"/>
</dbReference>
<keyword evidence="7" id="KW-1185">Reference proteome</keyword>